<proteinExistence type="predicted"/>
<sequence length="47" mass="5102">MCRQPTVRCAAQTGAHETSYLSSERLAESRHELFVGRGEGAFVGFAS</sequence>
<evidence type="ECO:0000313" key="1">
    <source>
        <dbReference type="EMBL" id="VFA81301.1"/>
    </source>
</evidence>
<name>A0ABD7UY73_9ACTN</name>
<evidence type="ECO:0000313" key="2">
    <source>
        <dbReference type="Proteomes" id="UP000360750"/>
    </source>
</evidence>
<comment type="caution">
    <text evidence="1">The sequence shown here is derived from an EMBL/GenBank/DDBJ whole genome shotgun (WGS) entry which is preliminary data.</text>
</comment>
<dbReference type="Proteomes" id="UP000360750">
    <property type="component" value="Unassembled WGS sequence"/>
</dbReference>
<organism evidence="1 2">
    <name type="scientific">Gordonia paraffinivorans</name>
    <dbReference type="NCBI Taxonomy" id="175628"/>
    <lineage>
        <taxon>Bacteria</taxon>
        <taxon>Bacillati</taxon>
        <taxon>Actinomycetota</taxon>
        <taxon>Actinomycetes</taxon>
        <taxon>Mycobacteriales</taxon>
        <taxon>Gordoniaceae</taxon>
        <taxon>Gordonia</taxon>
    </lineage>
</organism>
<protein>
    <submittedName>
        <fullName evidence="1">Uncharacterized protein</fullName>
    </submittedName>
</protein>
<dbReference type="AlphaFoldDB" id="A0ABD7UY73"/>
<accession>A0ABD7UY73</accession>
<dbReference type="EMBL" id="CAACYD010000003">
    <property type="protein sequence ID" value="VFA81301.1"/>
    <property type="molecule type" value="Genomic_DNA"/>
</dbReference>
<gene>
    <name evidence="1" type="ORF">NCTC8139_00357</name>
</gene>
<reference evidence="1 2" key="1">
    <citation type="submission" date="2019-02" db="EMBL/GenBank/DDBJ databases">
        <authorList>
            <consortium name="Pathogen Informatics"/>
        </authorList>
    </citation>
    <scope>NUCLEOTIDE SEQUENCE [LARGE SCALE GENOMIC DNA]</scope>
    <source>
        <strain evidence="1 2">3012STDY6756503</strain>
    </source>
</reference>